<evidence type="ECO:0000313" key="3">
    <source>
        <dbReference type="EMBL" id="CDF05280.1"/>
    </source>
</evidence>
<proteinExistence type="predicted"/>
<gene>
    <name evidence="3" type="ORF">BN715_01545</name>
</gene>
<feature type="transmembrane region" description="Helical" evidence="1">
    <location>
        <begin position="124"/>
        <end position="149"/>
    </location>
</feature>
<protein>
    <submittedName>
        <fullName evidence="3">Putative acyltransferase</fullName>
    </submittedName>
</protein>
<feature type="transmembrane region" description="Helical" evidence="1">
    <location>
        <begin position="9"/>
        <end position="27"/>
    </location>
</feature>
<dbReference type="GO" id="GO:0016747">
    <property type="term" value="F:acyltransferase activity, transferring groups other than amino-acyl groups"/>
    <property type="evidence" value="ECO:0007669"/>
    <property type="project" value="InterPro"/>
</dbReference>
<dbReference type="EMBL" id="CBKE010000252">
    <property type="protein sequence ID" value="CDF05280.1"/>
    <property type="molecule type" value="Genomic_DNA"/>
</dbReference>
<feature type="transmembrane region" description="Helical" evidence="1">
    <location>
        <begin position="39"/>
        <end position="56"/>
    </location>
</feature>
<keyword evidence="3" id="KW-0012">Acyltransferase</keyword>
<feature type="transmembrane region" description="Helical" evidence="1">
    <location>
        <begin position="161"/>
        <end position="180"/>
    </location>
</feature>
<dbReference type="GO" id="GO:0000271">
    <property type="term" value="P:polysaccharide biosynthetic process"/>
    <property type="evidence" value="ECO:0007669"/>
    <property type="project" value="TreeGrafter"/>
</dbReference>
<dbReference type="Pfam" id="PF01757">
    <property type="entry name" value="Acyl_transf_3"/>
    <property type="match status" value="1"/>
</dbReference>
<reference evidence="3" key="1">
    <citation type="submission" date="2012-11" db="EMBL/GenBank/DDBJ databases">
        <title>Dependencies among metagenomic species, viruses, plasmids and units of genetic variation.</title>
        <authorList>
            <person name="Nielsen H.B."/>
            <person name="Almeida M."/>
            <person name="Juncker A.S."/>
            <person name="Rasmussen S."/>
            <person name="Li J."/>
            <person name="Sunagawa S."/>
            <person name="Plichta D."/>
            <person name="Gautier L."/>
            <person name="Le Chatelier E."/>
            <person name="Peletier E."/>
            <person name="Bonde I."/>
            <person name="Nielsen T."/>
            <person name="Manichanh C."/>
            <person name="Arumugam M."/>
            <person name="Batto J."/>
            <person name="Santos M.B.Q.D."/>
            <person name="Blom N."/>
            <person name="Borruel N."/>
            <person name="Burgdorf K.S."/>
            <person name="Boumezbeur F."/>
            <person name="Casellas F."/>
            <person name="Dore J."/>
            <person name="Guarner F."/>
            <person name="Hansen T."/>
            <person name="Hildebrand F."/>
            <person name="Kaas R.S."/>
            <person name="Kennedy S."/>
            <person name="Kristiansen K."/>
            <person name="Kultima J.R."/>
            <person name="Leonard P."/>
            <person name="Levenez F."/>
            <person name="Lund O."/>
            <person name="Moumen B."/>
            <person name="Le Paslier D."/>
            <person name="Pons N."/>
            <person name="Pedersen O."/>
            <person name="Prifti E."/>
            <person name="Qin J."/>
            <person name="Raes J."/>
            <person name="Tap J."/>
            <person name="Tims S."/>
            <person name="Ussery D.W."/>
            <person name="Yamada T."/>
            <person name="MetaHit consortium"/>
            <person name="Renault P."/>
            <person name="Sicheritz-Ponten T."/>
            <person name="Bork P."/>
            <person name="Wang J."/>
            <person name="Brunak S."/>
            <person name="Ehrlich S.D."/>
        </authorList>
    </citation>
    <scope>NUCLEOTIDE SEQUENCE [LARGE SCALE GENOMIC DNA]</scope>
</reference>
<feature type="transmembrane region" description="Helical" evidence="1">
    <location>
        <begin position="229"/>
        <end position="247"/>
    </location>
</feature>
<feature type="transmembrane region" description="Helical" evidence="1">
    <location>
        <begin position="315"/>
        <end position="333"/>
    </location>
</feature>
<name>R7MXK2_MEGEL</name>
<organism evidence="3">
    <name type="scientific">Megasphaera elsdenii CAG:570</name>
    <dbReference type="NCBI Taxonomy" id="1263087"/>
    <lineage>
        <taxon>Bacteria</taxon>
        <taxon>Bacillati</taxon>
        <taxon>Bacillota</taxon>
        <taxon>Negativicutes</taxon>
        <taxon>Veillonellales</taxon>
        <taxon>Veillonellaceae</taxon>
        <taxon>Megasphaera</taxon>
    </lineage>
</organism>
<comment type="caution">
    <text evidence="3">The sequence shown here is derived from an EMBL/GenBank/DDBJ whole genome shotgun (WGS) entry which is preliminary data.</text>
</comment>
<evidence type="ECO:0000259" key="2">
    <source>
        <dbReference type="Pfam" id="PF01757"/>
    </source>
</evidence>
<feature type="domain" description="Acyltransferase 3" evidence="2">
    <location>
        <begin position="5"/>
        <end position="328"/>
    </location>
</feature>
<sequence length="346" mass="39830">MILKNIQGLRFAAFLMIFLNHSFFLVADHKLFDFGARGVEIFFVLSGYLMAFHYGSKTMESSWYASWRYMLKKLKKFYALHFATFGVMAVYLVYQKIFHGAAYSHGIYGFIRDAVLNLTLLKSWYFPSAFSFNGVSWFLSSILFIYFLFPKTVAFFKGKDFRALGFAFLVSLLVKIILDTCFYKNGLSLYHGFSAYTNPLYRYLDFLLGYLGCLLLFDLKKKDFSSSTTLFQTAALALYLACCYFFDKIWTPAPFILLTILLIYMFSLSGGIFDRIFGNKVMTHLGDLSLELFIIHQVIITLIGQKLSKMSSGGVSLFIIFALTVLVAEVIHIRHLPRILPRRFGR</sequence>
<evidence type="ECO:0000256" key="1">
    <source>
        <dbReference type="SAM" id="Phobius"/>
    </source>
</evidence>
<keyword evidence="1" id="KW-0812">Transmembrane</keyword>
<dbReference type="Proteomes" id="UP000017908">
    <property type="component" value="Unassembled WGS sequence"/>
</dbReference>
<dbReference type="PANTHER" id="PTHR23028:SF53">
    <property type="entry name" value="ACYL_TRANSF_3 DOMAIN-CONTAINING PROTEIN"/>
    <property type="match status" value="1"/>
</dbReference>
<keyword evidence="1" id="KW-0472">Membrane</keyword>
<accession>R7MXK2</accession>
<feature type="transmembrane region" description="Helical" evidence="1">
    <location>
        <begin position="285"/>
        <end position="303"/>
    </location>
</feature>
<feature type="transmembrane region" description="Helical" evidence="1">
    <location>
        <begin position="253"/>
        <end position="273"/>
    </location>
</feature>
<dbReference type="AlphaFoldDB" id="R7MXK2"/>
<feature type="transmembrane region" description="Helical" evidence="1">
    <location>
        <begin position="200"/>
        <end position="217"/>
    </location>
</feature>
<dbReference type="InterPro" id="IPR002656">
    <property type="entry name" value="Acyl_transf_3_dom"/>
</dbReference>
<keyword evidence="3" id="KW-0808">Transferase</keyword>
<keyword evidence="1" id="KW-1133">Transmembrane helix</keyword>
<feature type="transmembrane region" description="Helical" evidence="1">
    <location>
        <begin position="77"/>
        <end position="94"/>
    </location>
</feature>
<dbReference type="GO" id="GO:0016020">
    <property type="term" value="C:membrane"/>
    <property type="evidence" value="ECO:0007669"/>
    <property type="project" value="TreeGrafter"/>
</dbReference>
<dbReference type="InterPro" id="IPR050879">
    <property type="entry name" value="Acyltransferase_3"/>
</dbReference>
<dbReference type="PANTHER" id="PTHR23028">
    <property type="entry name" value="ACETYLTRANSFERASE"/>
    <property type="match status" value="1"/>
</dbReference>